<organism evidence="1">
    <name type="scientific">Culex pipiens</name>
    <name type="common">House mosquito</name>
    <dbReference type="NCBI Taxonomy" id="7175"/>
    <lineage>
        <taxon>Eukaryota</taxon>
        <taxon>Metazoa</taxon>
        <taxon>Ecdysozoa</taxon>
        <taxon>Arthropoda</taxon>
        <taxon>Hexapoda</taxon>
        <taxon>Insecta</taxon>
        <taxon>Pterygota</taxon>
        <taxon>Neoptera</taxon>
        <taxon>Endopterygota</taxon>
        <taxon>Diptera</taxon>
        <taxon>Nematocera</taxon>
        <taxon>Culicoidea</taxon>
        <taxon>Culicidae</taxon>
        <taxon>Culicinae</taxon>
        <taxon>Culicini</taxon>
        <taxon>Culex</taxon>
        <taxon>Culex</taxon>
    </lineage>
</organism>
<name>A0A8D8A011_CULPI</name>
<accession>A0A8D8A011</accession>
<evidence type="ECO:0000313" key="1">
    <source>
        <dbReference type="EMBL" id="CAG6445912.1"/>
    </source>
</evidence>
<dbReference type="AlphaFoldDB" id="A0A8D8A011"/>
<reference evidence="1" key="1">
    <citation type="submission" date="2021-05" db="EMBL/GenBank/DDBJ databases">
        <authorList>
            <person name="Alioto T."/>
            <person name="Alioto T."/>
            <person name="Gomez Garrido J."/>
        </authorList>
    </citation>
    <scope>NUCLEOTIDE SEQUENCE</scope>
</reference>
<dbReference type="EMBL" id="HBUE01005792">
    <property type="protein sequence ID" value="CAG6445912.1"/>
    <property type="molecule type" value="Transcribed_RNA"/>
</dbReference>
<proteinExistence type="predicted"/>
<sequence>MCFQLVNIHEQLPAPAAPLVQPFQRKPVLIQRLIDDEVLAQVFNVDRRRISVLLLFVNVFNVPQRALMRSRSKRTDRVGTLVQRTGLAVVALQTVGIQEGGATNGTAERTRHRFKRYRVMRFLEVCLQIFNDTVLRATRKAALVLDNSFDRNDGGGLLNRCLLILSFFFGHDRNKFQFSGLLRTSDFLRNGRCLNFLR</sequence>
<protein>
    <submittedName>
        <fullName evidence="1">(northern house mosquito) hypothetical protein</fullName>
    </submittedName>
</protein>